<dbReference type="GO" id="GO:0006508">
    <property type="term" value="P:proteolysis"/>
    <property type="evidence" value="ECO:0007669"/>
    <property type="project" value="UniProtKB-KW"/>
</dbReference>
<comment type="function">
    <text evidence="1">Removes C-terminal D-alanyl residues from sugar-peptide cell wall precursors.</text>
</comment>
<feature type="domain" description="Peptidase S11 D-alanyl-D-alanine carboxypeptidase A N-terminal" evidence="17">
    <location>
        <begin position="34"/>
        <end position="259"/>
    </location>
</feature>
<dbReference type="Proteomes" id="UP000291269">
    <property type="component" value="Unassembled WGS sequence"/>
</dbReference>
<evidence type="ECO:0000256" key="1">
    <source>
        <dbReference type="ARBA" id="ARBA00003217"/>
    </source>
</evidence>
<dbReference type="InterPro" id="IPR015956">
    <property type="entry name" value="Peniciliin-bd_prot_C_sf"/>
</dbReference>
<dbReference type="PRINTS" id="PR00725">
    <property type="entry name" value="DADACBPTASE1"/>
</dbReference>
<evidence type="ECO:0000256" key="10">
    <source>
        <dbReference type="ARBA" id="ARBA00022984"/>
    </source>
</evidence>
<feature type="active site" evidence="13">
    <location>
        <position position="124"/>
    </location>
</feature>
<evidence type="ECO:0000256" key="3">
    <source>
        <dbReference type="ARBA" id="ARBA00007164"/>
    </source>
</evidence>
<dbReference type="GO" id="GO:0071555">
    <property type="term" value="P:cell wall organization"/>
    <property type="evidence" value="ECO:0007669"/>
    <property type="project" value="UniProtKB-KW"/>
</dbReference>
<dbReference type="Gene3D" id="3.40.710.10">
    <property type="entry name" value="DD-peptidase/beta-lactamase superfamily"/>
    <property type="match status" value="1"/>
</dbReference>
<evidence type="ECO:0000256" key="11">
    <source>
        <dbReference type="ARBA" id="ARBA00023316"/>
    </source>
</evidence>
<evidence type="ECO:0000256" key="7">
    <source>
        <dbReference type="ARBA" id="ARBA00022729"/>
    </source>
</evidence>
<dbReference type="EMBL" id="SDOZ01000005">
    <property type="protein sequence ID" value="RXZ57909.1"/>
    <property type="molecule type" value="Genomic_DNA"/>
</dbReference>
<dbReference type="InterPro" id="IPR018044">
    <property type="entry name" value="Peptidase_S11"/>
</dbReference>
<dbReference type="InterPro" id="IPR012907">
    <property type="entry name" value="Peptidase_S11_C"/>
</dbReference>
<dbReference type="Pfam" id="PF00768">
    <property type="entry name" value="Peptidase_S11"/>
    <property type="match status" value="1"/>
</dbReference>
<dbReference type="SUPFAM" id="SSF56601">
    <property type="entry name" value="beta-lactamase/transpeptidase-like"/>
    <property type="match status" value="1"/>
</dbReference>
<keyword evidence="7 16" id="KW-0732">Signal</keyword>
<dbReference type="RefSeq" id="WP_129227313.1">
    <property type="nucleotide sequence ID" value="NZ_SDOZ01000005.1"/>
</dbReference>
<dbReference type="EC" id="3.4.16.4" evidence="4"/>
<evidence type="ECO:0000256" key="9">
    <source>
        <dbReference type="ARBA" id="ARBA00022960"/>
    </source>
</evidence>
<evidence type="ECO:0000313" key="19">
    <source>
        <dbReference type="EMBL" id="RXZ57909.1"/>
    </source>
</evidence>
<keyword evidence="9" id="KW-0133">Cell shape</keyword>
<dbReference type="InterPro" id="IPR037167">
    <property type="entry name" value="Peptidase_S11_C_sf"/>
</dbReference>
<keyword evidence="20" id="KW-1185">Reference proteome</keyword>
<dbReference type="PANTHER" id="PTHR21581:SF6">
    <property type="entry name" value="TRAFFICKING PROTEIN PARTICLE COMPLEX SUBUNIT 12"/>
    <property type="match status" value="1"/>
</dbReference>
<evidence type="ECO:0000256" key="8">
    <source>
        <dbReference type="ARBA" id="ARBA00022801"/>
    </source>
</evidence>
<proteinExistence type="inferred from homology"/>
<accession>A0A4Q2K4Y9</accession>
<dbReference type="PANTHER" id="PTHR21581">
    <property type="entry name" value="D-ALANYL-D-ALANINE CARBOXYPEPTIDASE"/>
    <property type="match status" value="1"/>
</dbReference>
<evidence type="ECO:0000256" key="16">
    <source>
        <dbReference type="SAM" id="SignalP"/>
    </source>
</evidence>
<comment type="similarity">
    <text evidence="3 15">Belongs to the peptidase S11 family.</text>
</comment>
<sequence length="386" mass="41874">MKKVLTAIFAFLFLFSAVGGAAAYVNAEEDTELAKNCKAAYLCDWHSGTRIYSKNETQHLPIASMCKIMTLVLIMDELESGSLKLDEEIAVSENASGMGGSQVFLESGTTYKASDLIKSICIASANDSCVAMAERIAGTEDLFISKMNERAKSLGAEDTVYVNCTGLPKQGQYSCAKDVALILGELLRHDVYYSFSKIWMDKISHPKGRETEMANTNKLIRFYNGCDAGKTGFTSEAGFCLAASAKRGNMRVVSVVIGGSDSKARFGAVSTMFDFAFATCENKVAVDSERVLDEKCEVSGGKTDCVSVKPERSSYVFVNKTENPEIVLDVNLTGLKAPVKIGDVAGEVIVYKNGVETDRVTLRANEEIAKNTLWDAIGNIAKNWNV</sequence>
<evidence type="ECO:0000256" key="2">
    <source>
        <dbReference type="ARBA" id="ARBA00004752"/>
    </source>
</evidence>
<dbReference type="Pfam" id="PF07943">
    <property type="entry name" value="PBP5_C"/>
    <property type="match status" value="1"/>
</dbReference>
<dbReference type="InterPro" id="IPR001967">
    <property type="entry name" value="Peptidase_S11_N"/>
</dbReference>
<dbReference type="GO" id="GO:0008360">
    <property type="term" value="P:regulation of cell shape"/>
    <property type="evidence" value="ECO:0007669"/>
    <property type="project" value="UniProtKB-KW"/>
</dbReference>
<keyword evidence="5 19" id="KW-0121">Carboxypeptidase</keyword>
<evidence type="ECO:0000259" key="17">
    <source>
        <dbReference type="Pfam" id="PF00768"/>
    </source>
</evidence>
<evidence type="ECO:0000256" key="13">
    <source>
        <dbReference type="PIRSR" id="PIRSR618044-1"/>
    </source>
</evidence>
<feature type="active site" description="Acyl-ester intermediate" evidence="13">
    <location>
        <position position="64"/>
    </location>
</feature>
<feature type="domain" description="Peptidase S11 D-Ala-D-Ala carboxypeptidase A C-terminal" evidence="18">
    <location>
        <begin position="289"/>
        <end position="369"/>
    </location>
</feature>
<feature type="active site" description="Proton acceptor" evidence="13">
    <location>
        <position position="67"/>
    </location>
</feature>
<feature type="signal peptide" evidence="16">
    <location>
        <begin position="1"/>
        <end position="21"/>
    </location>
</feature>
<feature type="binding site" evidence="14">
    <location>
        <position position="230"/>
    </location>
    <ligand>
        <name>substrate</name>
    </ligand>
</feature>
<organism evidence="19 20">
    <name type="scientific">Candidatus Borkfalkia ceftriaxoniphila</name>
    <dbReference type="NCBI Taxonomy" id="2508949"/>
    <lineage>
        <taxon>Bacteria</taxon>
        <taxon>Bacillati</taxon>
        <taxon>Bacillota</taxon>
        <taxon>Clostridia</taxon>
        <taxon>Christensenellales</taxon>
        <taxon>Christensenellaceae</taxon>
        <taxon>Candidatus Borkfalkia</taxon>
    </lineage>
</organism>
<dbReference type="GO" id="GO:0009252">
    <property type="term" value="P:peptidoglycan biosynthetic process"/>
    <property type="evidence" value="ECO:0007669"/>
    <property type="project" value="UniProtKB-UniPathway"/>
</dbReference>
<evidence type="ECO:0000313" key="20">
    <source>
        <dbReference type="Proteomes" id="UP000291269"/>
    </source>
</evidence>
<keyword evidence="11" id="KW-0961">Cell wall biogenesis/degradation</keyword>
<dbReference type="InterPro" id="IPR012338">
    <property type="entry name" value="Beta-lactam/transpept-like"/>
</dbReference>
<dbReference type="AlphaFoldDB" id="A0A4Q2K4Y9"/>
<dbReference type="GO" id="GO:0009002">
    <property type="term" value="F:serine-type D-Ala-D-Ala carboxypeptidase activity"/>
    <property type="evidence" value="ECO:0007669"/>
    <property type="project" value="UniProtKB-EC"/>
</dbReference>
<evidence type="ECO:0000256" key="5">
    <source>
        <dbReference type="ARBA" id="ARBA00022645"/>
    </source>
</evidence>
<dbReference type="OrthoDB" id="9791132at2"/>
<gene>
    <name evidence="19" type="ORF">ESZ91_11190</name>
</gene>
<keyword evidence="10" id="KW-0573">Peptidoglycan synthesis</keyword>
<keyword evidence="8" id="KW-0378">Hydrolase</keyword>
<protein>
    <recommendedName>
        <fullName evidence="4">serine-type D-Ala-D-Ala carboxypeptidase</fullName>
        <ecNumber evidence="4">3.4.16.4</ecNumber>
    </recommendedName>
</protein>
<evidence type="ECO:0000259" key="18">
    <source>
        <dbReference type="Pfam" id="PF07943"/>
    </source>
</evidence>
<dbReference type="SUPFAM" id="SSF69189">
    <property type="entry name" value="Penicillin-binding protein associated domain"/>
    <property type="match status" value="1"/>
</dbReference>
<comment type="caution">
    <text evidence="19">The sequence shown here is derived from an EMBL/GenBank/DDBJ whole genome shotgun (WGS) entry which is preliminary data.</text>
</comment>
<comment type="pathway">
    <text evidence="2">Cell wall biogenesis; peptidoglycan biosynthesis.</text>
</comment>
<evidence type="ECO:0000256" key="14">
    <source>
        <dbReference type="PIRSR" id="PIRSR618044-2"/>
    </source>
</evidence>
<dbReference type="UniPathway" id="UPA00219"/>
<comment type="catalytic activity">
    <reaction evidence="12">
        <text>Preferential cleavage: (Ac)2-L-Lys-D-Ala-|-D-Ala. Also transpeptidation of peptidyl-alanyl moieties that are N-acyl substituents of D-alanine.</text>
        <dbReference type="EC" id="3.4.16.4"/>
    </reaction>
</comment>
<name>A0A4Q2K4Y9_9FIRM</name>
<keyword evidence="6" id="KW-0645">Protease</keyword>
<evidence type="ECO:0000256" key="4">
    <source>
        <dbReference type="ARBA" id="ARBA00012448"/>
    </source>
</evidence>
<dbReference type="Gene3D" id="2.60.410.10">
    <property type="entry name" value="D-Ala-D-Ala carboxypeptidase, C-terminal domain"/>
    <property type="match status" value="1"/>
</dbReference>
<evidence type="ECO:0000256" key="15">
    <source>
        <dbReference type="RuleBase" id="RU004016"/>
    </source>
</evidence>
<evidence type="ECO:0000256" key="6">
    <source>
        <dbReference type="ARBA" id="ARBA00022670"/>
    </source>
</evidence>
<feature type="chain" id="PRO_5039190723" description="serine-type D-Ala-D-Ala carboxypeptidase" evidence="16">
    <location>
        <begin position="22"/>
        <end position="386"/>
    </location>
</feature>
<evidence type="ECO:0000256" key="12">
    <source>
        <dbReference type="ARBA" id="ARBA00034000"/>
    </source>
</evidence>
<reference evidence="19 20" key="1">
    <citation type="journal article" date="2019" name="Gut">
        <title>Antibiotics-induced monodominance of a novel gut bacterial order.</title>
        <authorList>
            <person name="Hildebrand F."/>
            <person name="Moitinho-Silva L."/>
            <person name="Blasche S."/>
            <person name="Jahn M.T."/>
            <person name="Gossmann T.I."/>
            <person name="Heuerta-Cepas J."/>
            <person name="Hercog R."/>
            <person name="Luetge M."/>
            <person name="Bahram M."/>
            <person name="Pryszlak A."/>
            <person name="Alves R.J."/>
            <person name="Waszak S.M."/>
            <person name="Zhu A."/>
            <person name="Ye L."/>
            <person name="Costea P.I."/>
            <person name="Aalvink S."/>
            <person name="Belzer C."/>
            <person name="Forslund S.K."/>
            <person name="Sunagawa S."/>
            <person name="Hentschel U."/>
            <person name="Merten C."/>
            <person name="Patil K.R."/>
            <person name="Benes V."/>
            <person name="Bork P."/>
        </authorList>
    </citation>
    <scope>NUCLEOTIDE SEQUENCE [LARGE SCALE GENOMIC DNA]</scope>
    <source>
        <strain evidence="19 20">HDS1380</strain>
    </source>
</reference>